<name>A0A7W5ZSR6_9BACT</name>
<sequence length="146" mass="16431">MKRLVIPSLGAKGLLYAAAVLLLTEGCFSSPFKSRTTTVFGTVTDNDTKLPVDSVQIMITGGKGGVASNADELKIIYTDKQGYYSTTIDVPNSYHKITVLNRYFDKLKYTLKYRGYFSYKDRNRIDYCCPAEIGSKTQYDFMMLPK</sequence>
<gene>
    <name evidence="1" type="ORF">FHS57_004888</name>
</gene>
<evidence type="ECO:0008006" key="3">
    <source>
        <dbReference type="Google" id="ProtNLM"/>
    </source>
</evidence>
<dbReference type="EMBL" id="JACIBY010000013">
    <property type="protein sequence ID" value="MBB3840867.1"/>
    <property type="molecule type" value="Genomic_DNA"/>
</dbReference>
<evidence type="ECO:0000313" key="1">
    <source>
        <dbReference type="EMBL" id="MBB3840867.1"/>
    </source>
</evidence>
<dbReference type="SUPFAM" id="SSF49464">
    <property type="entry name" value="Carboxypeptidase regulatory domain-like"/>
    <property type="match status" value="1"/>
</dbReference>
<dbReference type="RefSeq" id="WP_183978134.1">
    <property type="nucleotide sequence ID" value="NZ_JACIBY010000013.1"/>
</dbReference>
<dbReference type="Proteomes" id="UP000541352">
    <property type="component" value="Unassembled WGS sequence"/>
</dbReference>
<dbReference type="AlphaFoldDB" id="A0A7W5ZSR6"/>
<dbReference type="InterPro" id="IPR008969">
    <property type="entry name" value="CarboxyPept-like_regulatory"/>
</dbReference>
<protein>
    <recommendedName>
        <fullName evidence="3">Carboxypeptidase regulatory-like domain-containing protein</fullName>
    </recommendedName>
</protein>
<dbReference type="Gene3D" id="2.60.40.1120">
    <property type="entry name" value="Carboxypeptidase-like, regulatory domain"/>
    <property type="match status" value="1"/>
</dbReference>
<organism evidence="1 2">
    <name type="scientific">Runella defluvii</name>
    <dbReference type="NCBI Taxonomy" id="370973"/>
    <lineage>
        <taxon>Bacteria</taxon>
        <taxon>Pseudomonadati</taxon>
        <taxon>Bacteroidota</taxon>
        <taxon>Cytophagia</taxon>
        <taxon>Cytophagales</taxon>
        <taxon>Spirosomataceae</taxon>
        <taxon>Runella</taxon>
    </lineage>
</organism>
<proteinExistence type="predicted"/>
<reference evidence="1 2" key="1">
    <citation type="submission" date="2020-08" db="EMBL/GenBank/DDBJ databases">
        <title>Genomic Encyclopedia of Type Strains, Phase IV (KMG-IV): sequencing the most valuable type-strain genomes for metagenomic binning, comparative biology and taxonomic classification.</title>
        <authorList>
            <person name="Goeker M."/>
        </authorList>
    </citation>
    <scope>NUCLEOTIDE SEQUENCE [LARGE SCALE GENOMIC DNA]</scope>
    <source>
        <strain evidence="1 2">DSM 17976</strain>
    </source>
</reference>
<keyword evidence="2" id="KW-1185">Reference proteome</keyword>
<comment type="caution">
    <text evidence="1">The sequence shown here is derived from an EMBL/GenBank/DDBJ whole genome shotgun (WGS) entry which is preliminary data.</text>
</comment>
<evidence type="ECO:0000313" key="2">
    <source>
        <dbReference type="Proteomes" id="UP000541352"/>
    </source>
</evidence>
<accession>A0A7W5ZSR6</accession>